<dbReference type="SUPFAM" id="SSF52206">
    <property type="entry name" value="Hypothetical protein MTH538"/>
    <property type="match status" value="1"/>
</dbReference>
<protein>
    <recommendedName>
        <fullName evidence="1">Thoeris protein ThsB TIR-like domain-containing protein</fullName>
    </recommendedName>
</protein>
<dbReference type="RefSeq" id="WP_179053368.1">
    <property type="nucleotide sequence ID" value="NZ_QJRE01000115.1"/>
</dbReference>
<dbReference type="EMBL" id="QJRE01000115">
    <property type="protein sequence ID" value="NWL48710.1"/>
    <property type="molecule type" value="Genomic_DNA"/>
</dbReference>
<dbReference type="Proteomes" id="UP000704738">
    <property type="component" value="Unassembled WGS sequence"/>
</dbReference>
<feature type="domain" description="Thoeris protein ThsB TIR-like" evidence="1">
    <location>
        <begin position="7"/>
        <end position="101"/>
    </location>
</feature>
<reference evidence="2 3" key="1">
    <citation type="submission" date="2018-06" db="EMBL/GenBank/DDBJ databases">
        <title>Bacteria isolated from soil of Wuhan.</title>
        <authorList>
            <person name="Xiang W."/>
            <person name="Huang C."/>
        </authorList>
    </citation>
    <scope>NUCLEOTIDE SEQUENCE [LARGE SCALE GENOMIC DNA]</scope>
    <source>
        <strain evidence="3">xwS4</strain>
    </source>
</reference>
<name>A0ABD6N4D9_9PSED</name>
<proteinExistence type="predicted"/>
<dbReference type="InterPro" id="IPR036490">
    <property type="entry name" value="ThsB_TIR-like_sf"/>
</dbReference>
<evidence type="ECO:0000313" key="3">
    <source>
        <dbReference type="Proteomes" id="UP000704738"/>
    </source>
</evidence>
<organism evidence="2 3">
    <name type="scientific">Pseudomonas hunanensis</name>
    <dbReference type="NCBI Taxonomy" id="1247546"/>
    <lineage>
        <taxon>Bacteria</taxon>
        <taxon>Pseudomonadati</taxon>
        <taxon>Pseudomonadota</taxon>
        <taxon>Gammaproteobacteria</taxon>
        <taxon>Pseudomonadales</taxon>
        <taxon>Pseudomonadaceae</taxon>
        <taxon>Pseudomonas</taxon>
    </lineage>
</organism>
<dbReference type="AlphaFoldDB" id="A0ABD6N4D9"/>
<evidence type="ECO:0000313" key="2">
    <source>
        <dbReference type="EMBL" id="NWL48710.1"/>
    </source>
</evidence>
<dbReference type="Pfam" id="PF08937">
    <property type="entry name" value="ThsB_TIR"/>
    <property type="match status" value="1"/>
</dbReference>
<accession>A0ABD6N4D9</accession>
<evidence type="ECO:0000259" key="1">
    <source>
        <dbReference type="Pfam" id="PF08937"/>
    </source>
</evidence>
<gene>
    <name evidence="2" type="ORF">DM819_23305</name>
</gene>
<dbReference type="InterPro" id="IPR015032">
    <property type="entry name" value="ThsB__TIR-like_domain"/>
</dbReference>
<comment type="caution">
    <text evidence="2">The sequence shown here is derived from an EMBL/GenBank/DDBJ whole genome shotgun (WGS) entry which is preliminary data.</text>
</comment>
<dbReference type="Gene3D" id="3.40.50.11200">
    <property type="match status" value="1"/>
</dbReference>
<sequence>MVMRNCFFSFHYAPDSWRAAMVRSIGVVDGEEAARDNDWESVRRYDDKTIKNWIDQQMKGRTCAIVLIGENTAGRPWINYEIETAWNNKLGLVGIHIHGLKNAQGMTASKGANPFTRFTIGQQQIPLTNVVRSYDPPGFDSRARYRYVAENIGRWIEEGIAVRKQY</sequence>